<dbReference type="PANTHER" id="PTHR11792">
    <property type="entry name" value="ARRESTIN"/>
    <property type="match status" value="1"/>
</dbReference>
<dbReference type="GO" id="GO:0002031">
    <property type="term" value="P:G protein-coupled receptor internalization"/>
    <property type="evidence" value="ECO:0007669"/>
    <property type="project" value="TreeGrafter"/>
</dbReference>
<dbReference type="InterPro" id="IPR009057">
    <property type="entry name" value="Homeodomain-like_sf"/>
</dbReference>
<dbReference type="EMBL" id="SCEB01005187">
    <property type="protein sequence ID" value="RXM93086.1"/>
    <property type="molecule type" value="Genomic_DNA"/>
</dbReference>
<comment type="subcellular location">
    <subcellularLocation>
        <location evidence="1">Cytoplasm</location>
    </subcellularLocation>
</comment>
<evidence type="ECO:0000256" key="3">
    <source>
        <dbReference type="ARBA" id="ARBA00022490"/>
    </source>
</evidence>
<dbReference type="GO" id="GO:0003677">
    <property type="term" value="F:DNA binding"/>
    <property type="evidence" value="ECO:0007669"/>
    <property type="project" value="UniProtKB-KW"/>
</dbReference>
<evidence type="ECO:0000259" key="6">
    <source>
        <dbReference type="PROSITE" id="PS51253"/>
    </source>
</evidence>
<accession>A0A444UY10</accession>
<dbReference type="InterPro" id="IPR006600">
    <property type="entry name" value="HTH_CenpB_DNA-bd_dom"/>
</dbReference>
<comment type="caution">
    <text evidence="7">The sequence shown here is derived from an EMBL/GenBank/DDBJ whole genome shotgun (WGS) entry which is preliminary data.</text>
</comment>
<dbReference type="InterPro" id="IPR014756">
    <property type="entry name" value="Ig_E-set"/>
</dbReference>
<dbReference type="Pfam" id="PF00339">
    <property type="entry name" value="Arrestin_N"/>
    <property type="match status" value="1"/>
</dbReference>
<dbReference type="InterPro" id="IPR004875">
    <property type="entry name" value="DDE_SF_endonuclease_dom"/>
</dbReference>
<dbReference type="InterPro" id="IPR017864">
    <property type="entry name" value="Arrestin_CS"/>
</dbReference>
<evidence type="ECO:0000256" key="1">
    <source>
        <dbReference type="ARBA" id="ARBA00004496"/>
    </source>
</evidence>
<protein>
    <submittedName>
        <fullName evidence="7">Arrestin red cell isoform 2</fullName>
    </submittedName>
</protein>
<comment type="similarity">
    <text evidence="2">Belongs to the arrestin family.</text>
</comment>
<dbReference type="PROSITE" id="PS00295">
    <property type="entry name" value="ARRESTINS"/>
    <property type="match status" value="1"/>
</dbReference>
<feature type="domain" description="HTH CENPB-type" evidence="6">
    <location>
        <begin position="235"/>
        <end position="307"/>
    </location>
</feature>
<dbReference type="FunFam" id="2.60.40.840:FF:000002">
    <property type="entry name" value="Arrestin 3"/>
    <property type="match status" value="1"/>
</dbReference>
<reference evidence="7 8" key="1">
    <citation type="submission" date="2019-01" db="EMBL/GenBank/DDBJ databases">
        <title>Draft Genome and Complete Hox-Cluster Characterization of the Sterlet Sturgeon (Acipenser ruthenus).</title>
        <authorList>
            <person name="Wei Q."/>
        </authorList>
    </citation>
    <scope>NUCLEOTIDE SEQUENCE [LARGE SCALE GENOMIC DNA]</scope>
    <source>
        <strain evidence="7">WHYD16114868_AA</strain>
        <tissue evidence="7">Blood</tissue>
    </source>
</reference>
<feature type="non-terminal residue" evidence="7">
    <location>
        <position position="1"/>
    </location>
</feature>
<dbReference type="PRINTS" id="PR00309">
    <property type="entry name" value="ARRESTIN"/>
</dbReference>
<evidence type="ECO:0000256" key="5">
    <source>
        <dbReference type="SAM" id="MobiDB-lite"/>
    </source>
</evidence>
<feature type="region of interest" description="Disordered" evidence="5">
    <location>
        <begin position="608"/>
        <end position="631"/>
    </location>
</feature>
<dbReference type="Pfam" id="PF03221">
    <property type="entry name" value="HTH_Tnp_Tc5"/>
    <property type="match status" value="1"/>
</dbReference>
<dbReference type="Proteomes" id="UP000289886">
    <property type="component" value="Unassembled WGS sequence"/>
</dbReference>
<evidence type="ECO:0000313" key="7">
    <source>
        <dbReference type="EMBL" id="RXM93086.1"/>
    </source>
</evidence>
<keyword evidence="4" id="KW-0238">DNA-binding</keyword>
<dbReference type="GO" id="GO:0005737">
    <property type="term" value="C:cytoplasm"/>
    <property type="evidence" value="ECO:0007669"/>
    <property type="project" value="UniProtKB-SubCell"/>
</dbReference>
<dbReference type="GO" id="GO:0031701">
    <property type="term" value="F:angiotensin receptor binding"/>
    <property type="evidence" value="ECO:0007669"/>
    <property type="project" value="TreeGrafter"/>
</dbReference>
<dbReference type="PROSITE" id="PS51253">
    <property type="entry name" value="HTH_CENPB"/>
    <property type="match status" value="1"/>
</dbReference>
<gene>
    <name evidence="7" type="ORF">EOD39_19453</name>
</gene>
<proteinExistence type="inferred from homology"/>
<keyword evidence="8" id="KW-1185">Reference proteome</keyword>
<dbReference type="PANTHER" id="PTHR11792:SF20">
    <property type="entry name" value="BETA-ARRESTIN-2"/>
    <property type="match status" value="1"/>
</dbReference>
<organism evidence="7 8">
    <name type="scientific">Acipenser ruthenus</name>
    <name type="common">Sterlet sturgeon</name>
    <dbReference type="NCBI Taxonomy" id="7906"/>
    <lineage>
        <taxon>Eukaryota</taxon>
        <taxon>Metazoa</taxon>
        <taxon>Chordata</taxon>
        <taxon>Craniata</taxon>
        <taxon>Vertebrata</taxon>
        <taxon>Euteleostomi</taxon>
        <taxon>Actinopterygii</taxon>
        <taxon>Chondrostei</taxon>
        <taxon>Acipenseriformes</taxon>
        <taxon>Acipenseridae</taxon>
        <taxon>Acipenser</taxon>
    </lineage>
</organism>
<dbReference type="GO" id="GO:0007165">
    <property type="term" value="P:signal transduction"/>
    <property type="evidence" value="ECO:0007669"/>
    <property type="project" value="InterPro"/>
</dbReference>
<dbReference type="SUPFAM" id="SSF46689">
    <property type="entry name" value="Homeodomain-like"/>
    <property type="match status" value="1"/>
</dbReference>
<keyword evidence="3" id="KW-0963">Cytoplasm</keyword>
<evidence type="ECO:0000313" key="8">
    <source>
        <dbReference type="Proteomes" id="UP000289886"/>
    </source>
</evidence>
<name>A0A444UY10_ACIRT</name>
<dbReference type="Gene3D" id="2.60.40.840">
    <property type="match status" value="1"/>
</dbReference>
<dbReference type="Gene3D" id="1.10.10.60">
    <property type="entry name" value="Homeodomain-like"/>
    <property type="match status" value="2"/>
</dbReference>
<dbReference type="InterPro" id="IPR000698">
    <property type="entry name" value="Arrestin"/>
</dbReference>
<dbReference type="GO" id="GO:0070374">
    <property type="term" value="P:positive regulation of ERK1 and ERK2 cascade"/>
    <property type="evidence" value="ECO:0007669"/>
    <property type="project" value="TreeGrafter"/>
</dbReference>
<dbReference type="AlphaFoldDB" id="A0A444UY10"/>
<evidence type="ECO:0000256" key="2">
    <source>
        <dbReference type="ARBA" id="ARBA00005298"/>
    </source>
</evidence>
<evidence type="ECO:0000256" key="4">
    <source>
        <dbReference type="ARBA" id="ARBA00023125"/>
    </source>
</evidence>
<dbReference type="SUPFAM" id="SSF81296">
    <property type="entry name" value="E set domains"/>
    <property type="match status" value="1"/>
</dbReference>
<dbReference type="InterPro" id="IPR014753">
    <property type="entry name" value="Arrestin_N"/>
</dbReference>
<dbReference type="Pfam" id="PF03184">
    <property type="entry name" value="DDE_1"/>
    <property type="match status" value="1"/>
</dbReference>
<sequence length="684" mass="77825">VFVTLTCAFRYGREDLDVLGLSFRKDLYISTFQAFPPLPDEKKPLSRLQERLLKKLGEQAYPFYFMIPQNLPCSVTLQPGPEDTGKACGVDFEIRAFCAKAVDEKIHKRNSVRLVIRKVQYAPEKPVRQYADICLFSTAQYKCPVAQTEADLVRVHLQCERVSPKMQSTKKRTRTAIPANVKREICLFHEQNPKASRDCVIRHVFKGHRLALGRSTISDILKEKEKWLFRLPTDTSTKARTPQQQRLEDALFLWFSEARARAMPVSDEILITKAKSVGERLGVPETFSYSVGWLQRFKQRRKIRFYKRHGRAASEGGAAVTDARRVLKAFLRGYDLNDIYSMGESGLFFRMEPNAALGPVSGKKRNTQRLTVALCVNALGTDKRKPLVVWECKRPHCFERDFDPNRVCCWRWNENARMTALLFEEWLQEFDRSMRVRNRHVVLLLHSTPAHKNTAEQLTNVSLRFLPPDTTSAIQPLDAGIIRNFRALYRRQQLQHYVRCVDAGKPQDVNIKEALYLVRDSWQQVSAATISNCWRHCDILPTHPEPAAPGSEEANTTAEVIRSISEILTRLPGTAGVTPDSILRADEDAPISETLADDGFVELARHCAPDSASETQDEDDRAPPRPATAREARRGLESALAYAEQNPDLFGIGEIDCIRGLIKKTAAVGHQNARQTTLCEYFRQ</sequence>
<dbReference type="InterPro" id="IPR011021">
    <property type="entry name" value="Arrestin-like_N"/>
</dbReference>
<dbReference type="SMART" id="SM00674">
    <property type="entry name" value="CENPB"/>
    <property type="match status" value="1"/>
</dbReference>